<keyword evidence="4" id="KW-1185">Reference proteome</keyword>
<gene>
    <name evidence="3" type="ORF">E5Q11_16210</name>
</gene>
<reference evidence="3 4" key="1">
    <citation type="submission" date="2019-04" db="EMBL/GenBank/DDBJ databases">
        <authorList>
            <person name="Park S."/>
            <person name="Yoon J.-H."/>
        </authorList>
    </citation>
    <scope>NUCLEOTIDE SEQUENCE [LARGE SCALE GENOMIC DNA]</scope>
    <source>
        <strain evidence="3 4">HJM-18</strain>
    </source>
</reference>
<evidence type="ECO:0000313" key="3">
    <source>
        <dbReference type="EMBL" id="TGN38367.1"/>
    </source>
</evidence>
<dbReference type="AlphaFoldDB" id="A0A4Z1BN39"/>
<dbReference type="InterPro" id="IPR046703">
    <property type="entry name" value="DUF6776"/>
</dbReference>
<protein>
    <submittedName>
        <fullName evidence="3">Uncharacterized protein</fullName>
    </submittedName>
</protein>
<keyword evidence="1" id="KW-0175">Coiled coil</keyword>
<dbReference type="Proteomes" id="UP000298325">
    <property type="component" value="Unassembled WGS sequence"/>
</dbReference>
<sequence>MSEQPRKPSEEYIVIRHRPGYRVRRTAILLTFSVVAAILGYVTGMAQGGFRFSTAEESRERLSSQVERLRDENREMSQRLVNLERGRAVDKQALNQSRRTIVGLETELSSLQSELVFYKNIMAPSDSSRGLQIDRLTMRNAGSPGAFDFMVVLVQRGDNKSYLSGYAEVNVVGLQGDERESIALRDLSDDIENTDIKLRFRYFQEVKGRLQLPEGFEPLHVEVMAKRDGSGSAQVERTFDWEELTEN</sequence>
<feature type="transmembrane region" description="Helical" evidence="2">
    <location>
        <begin position="26"/>
        <end position="46"/>
    </location>
</feature>
<evidence type="ECO:0000256" key="2">
    <source>
        <dbReference type="SAM" id="Phobius"/>
    </source>
</evidence>
<dbReference type="Pfam" id="PF20567">
    <property type="entry name" value="DUF6776"/>
    <property type="match status" value="1"/>
</dbReference>
<name>A0A4Z1BN39_9GAMM</name>
<keyword evidence="2" id="KW-0812">Transmembrane</keyword>
<proteinExistence type="predicted"/>
<feature type="coiled-coil region" evidence="1">
    <location>
        <begin position="52"/>
        <end position="114"/>
    </location>
</feature>
<comment type="caution">
    <text evidence="3">The sequence shown here is derived from an EMBL/GenBank/DDBJ whole genome shotgun (WGS) entry which is preliminary data.</text>
</comment>
<evidence type="ECO:0000256" key="1">
    <source>
        <dbReference type="SAM" id="Coils"/>
    </source>
</evidence>
<dbReference type="EMBL" id="SRPF01000006">
    <property type="protein sequence ID" value="TGN38367.1"/>
    <property type="molecule type" value="Genomic_DNA"/>
</dbReference>
<accession>A0A4Z1BN39</accession>
<dbReference type="OrthoDB" id="7056878at2"/>
<organism evidence="3 4">
    <name type="scientific">Marinobacter confluentis</name>
    <dbReference type="NCBI Taxonomy" id="1697557"/>
    <lineage>
        <taxon>Bacteria</taxon>
        <taxon>Pseudomonadati</taxon>
        <taxon>Pseudomonadota</taxon>
        <taxon>Gammaproteobacteria</taxon>
        <taxon>Pseudomonadales</taxon>
        <taxon>Marinobacteraceae</taxon>
        <taxon>Marinobacter</taxon>
    </lineage>
</organism>
<evidence type="ECO:0000313" key="4">
    <source>
        <dbReference type="Proteomes" id="UP000298325"/>
    </source>
</evidence>
<keyword evidence="2" id="KW-1133">Transmembrane helix</keyword>
<keyword evidence="2" id="KW-0472">Membrane</keyword>
<dbReference type="RefSeq" id="WP_135804493.1">
    <property type="nucleotide sequence ID" value="NZ_SRPF01000006.1"/>
</dbReference>